<evidence type="ECO:0000256" key="1">
    <source>
        <dbReference type="ARBA" id="ARBA00005636"/>
    </source>
</evidence>
<dbReference type="InterPro" id="IPR005880">
    <property type="entry name" value="Ribosomal_uL2_bac/org-type"/>
</dbReference>
<feature type="region of interest" description="Disordered" evidence="5">
    <location>
        <begin position="210"/>
        <end position="281"/>
    </location>
</feature>
<sequence length="281" mass="30423">MGIRKYKPTTNGRRNMNGYDFADITKNTPEKSLLAPLKHTAGRNSYGHITVRHRGGGVKRQYRIIDFKRIKDDVPATVKAIEYDPNRTANIALLGYADGTKSYIIAPKGLKVGMTVQSGPDADIKVGNALPLKNIPVGTVIHNIELKPGKGGQLARSAGASAQLLGKDEKYVLVRLSSGEVRMVLATCRATVGTVGNDEHALLIKGKAGRTRYAGQRPHVRGSVMNPNDHPHGGGEGKQPVGLPSPLSPWGKKTVGKKTRSHKARSNKFIVRGRKRGPHTR</sequence>
<dbReference type="InterPro" id="IPR022669">
    <property type="entry name" value="Ribosomal_uL2_C"/>
</dbReference>
<dbReference type="SUPFAM" id="SSF50104">
    <property type="entry name" value="Translation proteins SH3-like domain"/>
    <property type="match status" value="1"/>
</dbReference>
<proteinExistence type="inferred from homology"/>
<name>A0ABT7VNR8_9LACO</name>
<accession>A0ABT7VNR8</accession>
<dbReference type="PANTHER" id="PTHR13691">
    <property type="entry name" value="RIBOSOMAL PROTEIN L2"/>
    <property type="match status" value="1"/>
</dbReference>
<keyword evidence="4" id="KW-0699">rRNA-binding</keyword>
<dbReference type="PIRSF" id="PIRSF002158">
    <property type="entry name" value="Ribosomal_L2"/>
    <property type="match status" value="1"/>
</dbReference>
<dbReference type="HAMAP" id="MF_01320_B">
    <property type="entry name" value="Ribosomal_uL2_B"/>
    <property type="match status" value="1"/>
</dbReference>
<dbReference type="InterPro" id="IPR022666">
    <property type="entry name" value="Ribosomal_uL2_RNA-bd_dom"/>
</dbReference>
<dbReference type="SMART" id="SM01382">
    <property type="entry name" value="Ribosomal_L2_C"/>
    <property type="match status" value="1"/>
</dbReference>
<feature type="compositionally biased region" description="Basic residues" evidence="5">
    <location>
        <begin position="254"/>
        <end position="281"/>
    </location>
</feature>
<keyword evidence="9" id="KW-1185">Reference proteome</keyword>
<evidence type="ECO:0000256" key="5">
    <source>
        <dbReference type="SAM" id="MobiDB-lite"/>
    </source>
</evidence>
<dbReference type="RefSeq" id="WP_283588050.1">
    <property type="nucleotide sequence ID" value="NZ_JAUDEO010000044.1"/>
</dbReference>
<comment type="function">
    <text evidence="4">One of the primary rRNA binding proteins. Required for association of the 30S and 50S subunits to form the 70S ribosome, for tRNA binding and peptide bond formation. It has been suggested to have peptidyltransferase activity; this is somewhat controversial. Makes several contacts with the 16S rRNA in the 70S ribosome.</text>
</comment>
<organism evidence="8 9">
    <name type="scientific">Limosilactobacillus panis</name>
    <dbReference type="NCBI Taxonomy" id="47493"/>
    <lineage>
        <taxon>Bacteria</taxon>
        <taxon>Bacillati</taxon>
        <taxon>Bacillota</taxon>
        <taxon>Bacilli</taxon>
        <taxon>Lactobacillales</taxon>
        <taxon>Lactobacillaceae</taxon>
        <taxon>Limosilactobacillus</taxon>
    </lineage>
</organism>
<protein>
    <recommendedName>
        <fullName evidence="4">Large ribosomal subunit protein uL2</fullName>
    </recommendedName>
</protein>
<dbReference type="Proteomes" id="UP001529423">
    <property type="component" value="Unassembled WGS sequence"/>
</dbReference>
<dbReference type="InterPro" id="IPR022671">
    <property type="entry name" value="Ribosomal_uL2_CS"/>
</dbReference>
<keyword evidence="3 4" id="KW-0687">Ribonucleoprotein</keyword>
<dbReference type="EMBL" id="JAUDEO010000044">
    <property type="protein sequence ID" value="MDM8334380.1"/>
    <property type="molecule type" value="Genomic_DNA"/>
</dbReference>
<dbReference type="Gene3D" id="4.10.950.10">
    <property type="entry name" value="Ribosomal protein L2, domain 3"/>
    <property type="match status" value="1"/>
</dbReference>
<keyword evidence="4" id="KW-0694">RNA-binding</keyword>
<dbReference type="Pfam" id="PF00181">
    <property type="entry name" value="Ribosomal_L2_N"/>
    <property type="match status" value="1"/>
</dbReference>
<dbReference type="InterPro" id="IPR014722">
    <property type="entry name" value="Rib_uL2_dom2"/>
</dbReference>
<keyword evidence="2 4" id="KW-0689">Ribosomal protein</keyword>
<evidence type="ECO:0000259" key="7">
    <source>
        <dbReference type="SMART" id="SM01383"/>
    </source>
</evidence>
<dbReference type="Gene3D" id="2.30.30.30">
    <property type="match status" value="1"/>
</dbReference>
<evidence type="ECO:0000313" key="8">
    <source>
        <dbReference type="EMBL" id="MDM8334380.1"/>
    </source>
</evidence>
<dbReference type="InterPro" id="IPR008991">
    <property type="entry name" value="Translation_prot_SH3-like_sf"/>
</dbReference>
<dbReference type="InterPro" id="IPR002171">
    <property type="entry name" value="Ribosomal_uL2"/>
</dbReference>
<reference evidence="8" key="2">
    <citation type="submission" date="2023-06" db="EMBL/GenBank/DDBJ databases">
        <authorList>
            <person name="Zeman M."/>
            <person name="Kubasova T."/>
            <person name="Jahodarova E."/>
            <person name="Nykrynova M."/>
            <person name="Rychlik I."/>
        </authorList>
    </citation>
    <scope>NUCLEOTIDE SEQUENCE</scope>
    <source>
        <strain evidence="8">105_WCHN</strain>
    </source>
</reference>
<dbReference type="InterPro" id="IPR012340">
    <property type="entry name" value="NA-bd_OB-fold"/>
</dbReference>
<dbReference type="PROSITE" id="PS00467">
    <property type="entry name" value="RIBOSOMAL_L2"/>
    <property type="match status" value="1"/>
</dbReference>
<evidence type="ECO:0000313" key="9">
    <source>
        <dbReference type="Proteomes" id="UP001529423"/>
    </source>
</evidence>
<comment type="caution">
    <text evidence="8">The sequence shown here is derived from an EMBL/GenBank/DDBJ whole genome shotgun (WGS) entry which is preliminary data.</text>
</comment>
<dbReference type="SUPFAM" id="SSF50249">
    <property type="entry name" value="Nucleic acid-binding proteins"/>
    <property type="match status" value="1"/>
</dbReference>
<dbReference type="SMART" id="SM01383">
    <property type="entry name" value="Ribosomal_L2"/>
    <property type="match status" value="1"/>
</dbReference>
<dbReference type="PANTHER" id="PTHR13691:SF5">
    <property type="entry name" value="LARGE RIBOSOMAL SUBUNIT PROTEIN UL2M"/>
    <property type="match status" value="1"/>
</dbReference>
<evidence type="ECO:0000256" key="3">
    <source>
        <dbReference type="ARBA" id="ARBA00023274"/>
    </source>
</evidence>
<comment type="subunit">
    <text evidence="4">Part of the 50S ribosomal subunit. Forms a bridge to the 30S subunit in the 70S ribosome.</text>
</comment>
<reference evidence="8" key="1">
    <citation type="submission" date="2023-06" db="EMBL/GenBank/DDBJ databases">
        <title>Identification and characterization of horizontal gene transfer across gut microbiota members of farm animals based on homology search.</title>
        <authorList>
            <person name="Schwarzerova J."/>
            <person name="Nykrynova M."/>
            <person name="Jureckova K."/>
            <person name="Cejkova D."/>
            <person name="Rychlik I."/>
        </authorList>
    </citation>
    <scope>NUCLEOTIDE SEQUENCE</scope>
    <source>
        <strain evidence="8">105_WCHN</strain>
    </source>
</reference>
<dbReference type="NCBIfam" id="TIGR01171">
    <property type="entry name" value="rplB_bact"/>
    <property type="match status" value="1"/>
</dbReference>
<comment type="similarity">
    <text evidence="1 4">Belongs to the universal ribosomal protein uL2 family.</text>
</comment>
<dbReference type="GO" id="GO:0005840">
    <property type="term" value="C:ribosome"/>
    <property type="evidence" value="ECO:0007669"/>
    <property type="project" value="UniProtKB-KW"/>
</dbReference>
<dbReference type="Gene3D" id="2.40.50.140">
    <property type="entry name" value="Nucleic acid-binding proteins"/>
    <property type="match status" value="1"/>
</dbReference>
<feature type="domain" description="Large ribosomal subunit protein uL2 RNA-binding" evidence="7">
    <location>
        <begin position="42"/>
        <end position="118"/>
    </location>
</feature>
<evidence type="ECO:0000259" key="6">
    <source>
        <dbReference type="SMART" id="SM01382"/>
    </source>
</evidence>
<evidence type="ECO:0000256" key="2">
    <source>
        <dbReference type="ARBA" id="ARBA00022980"/>
    </source>
</evidence>
<evidence type="ECO:0000256" key="4">
    <source>
        <dbReference type="HAMAP-Rule" id="MF_01320"/>
    </source>
</evidence>
<dbReference type="InterPro" id="IPR014726">
    <property type="entry name" value="Ribosomal_uL2_dom3"/>
</dbReference>
<dbReference type="Pfam" id="PF03947">
    <property type="entry name" value="Ribosomal_L2_C"/>
    <property type="match status" value="1"/>
</dbReference>
<feature type="domain" description="Large ribosomal subunit protein uL2 C-terminal" evidence="6">
    <location>
        <begin position="124"/>
        <end position="253"/>
    </location>
</feature>
<gene>
    <name evidence="4 8" type="primary">rplB</name>
    <name evidence="8" type="ORF">QUW46_07330</name>
</gene>